<dbReference type="Pfam" id="PF12850">
    <property type="entry name" value="Metallophos_2"/>
    <property type="match status" value="1"/>
</dbReference>
<dbReference type="InterPro" id="IPR053193">
    <property type="entry name" value="MetalloPDE_YfcE-like"/>
</dbReference>
<dbReference type="Gene3D" id="3.60.21.10">
    <property type="match status" value="1"/>
</dbReference>
<dbReference type="SUPFAM" id="SSF56300">
    <property type="entry name" value="Metallo-dependent phosphatases"/>
    <property type="match status" value="1"/>
</dbReference>
<feature type="domain" description="Calcineurin-like phosphoesterase" evidence="1">
    <location>
        <begin position="1"/>
        <end position="154"/>
    </location>
</feature>
<dbReference type="InterPro" id="IPR000979">
    <property type="entry name" value="Phosphodiesterase_MJ0936/Vps29"/>
</dbReference>
<dbReference type="PANTHER" id="PTHR43165">
    <property type="entry name" value="METALLOPHOSPHOESTERASE"/>
    <property type="match status" value="1"/>
</dbReference>
<dbReference type="InterPro" id="IPR024654">
    <property type="entry name" value="Calcineurin-like_PHP_lpxH"/>
</dbReference>
<comment type="caution">
    <text evidence="2">The sequence shown here is derived from an EMBL/GenBank/DDBJ whole genome shotgun (WGS) entry which is preliminary data.</text>
</comment>
<name>X0SJ01_9ZZZZ</name>
<reference evidence="2" key="1">
    <citation type="journal article" date="2014" name="Front. Microbiol.">
        <title>High frequency of phylogenetically diverse reductive dehalogenase-homologous genes in deep subseafloor sedimentary metagenomes.</title>
        <authorList>
            <person name="Kawai M."/>
            <person name="Futagami T."/>
            <person name="Toyoda A."/>
            <person name="Takaki Y."/>
            <person name="Nishi S."/>
            <person name="Hori S."/>
            <person name="Arai W."/>
            <person name="Tsubouchi T."/>
            <person name="Morono Y."/>
            <person name="Uchiyama I."/>
            <person name="Ito T."/>
            <person name="Fujiyama A."/>
            <person name="Inagaki F."/>
            <person name="Takami H."/>
        </authorList>
    </citation>
    <scope>NUCLEOTIDE SEQUENCE</scope>
    <source>
        <strain evidence="2">Expedition CK06-06</strain>
    </source>
</reference>
<dbReference type="AlphaFoldDB" id="X0SJ01"/>
<organism evidence="2">
    <name type="scientific">marine sediment metagenome</name>
    <dbReference type="NCBI Taxonomy" id="412755"/>
    <lineage>
        <taxon>unclassified sequences</taxon>
        <taxon>metagenomes</taxon>
        <taxon>ecological metagenomes</taxon>
    </lineage>
</organism>
<dbReference type="InterPro" id="IPR029052">
    <property type="entry name" value="Metallo-depent_PP-like"/>
</dbReference>
<dbReference type="EMBL" id="BARS01002095">
    <property type="protein sequence ID" value="GAF81048.1"/>
    <property type="molecule type" value="Genomic_DNA"/>
</dbReference>
<evidence type="ECO:0000259" key="1">
    <source>
        <dbReference type="Pfam" id="PF12850"/>
    </source>
</evidence>
<sequence length="177" mass="19986">MRLGVMSDTHGNVDNMRRAAHRMVDEFKVEQIIHLGDDLSDAQQLGAIGVQLTAIPGVFEQSYQNPEIPHRYILKLNSVKVLLSHTPKRDTHDLPGDIDPERTMQAGRAKVFFHGHTHVYKMEKMNKGVVINPGHLKADDKRGRPPSFAIVNLKPKKLHAQIIELDGGLLDEEEFIF</sequence>
<proteinExistence type="predicted"/>
<evidence type="ECO:0000313" key="2">
    <source>
        <dbReference type="EMBL" id="GAF81048.1"/>
    </source>
</evidence>
<protein>
    <recommendedName>
        <fullName evidence="1">Calcineurin-like phosphoesterase domain-containing protein</fullName>
    </recommendedName>
</protein>
<accession>X0SJ01</accession>
<dbReference type="PANTHER" id="PTHR43165:SF1">
    <property type="entry name" value="PHOSPHODIESTERASE MJ0936"/>
    <property type="match status" value="1"/>
</dbReference>
<gene>
    <name evidence="2" type="ORF">S01H1_03908</name>
</gene>
<dbReference type="NCBIfam" id="TIGR00040">
    <property type="entry name" value="yfcE"/>
    <property type="match status" value="1"/>
</dbReference>